<feature type="domain" description="Plastocyanin-like" evidence="13">
    <location>
        <begin position="504"/>
        <end position="641"/>
    </location>
</feature>
<feature type="transmembrane region" description="Helical" evidence="11">
    <location>
        <begin position="740"/>
        <end position="764"/>
    </location>
</feature>
<keyword evidence="8" id="KW-0186">Copper</keyword>
<evidence type="ECO:0000256" key="2">
    <source>
        <dbReference type="ARBA" id="ARBA00007049"/>
    </source>
</evidence>
<dbReference type="InterPro" id="IPR011706">
    <property type="entry name" value="Cu-oxidase_C"/>
</dbReference>
<dbReference type="CDD" id="cd13886">
    <property type="entry name" value="CuRO_2_MCO_like_1"/>
    <property type="match status" value="1"/>
</dbReference>
<dbReference type="InterPro" id="IPR001117">
    <property type="entry name" value="Cu-oxidase_2nd"/>
</dbReference>
<evidence type="ECO:0000256" key="3">
    <source>
        <dbReference type="ARBA" id="ARBA00010609"/>
    </source>
</evidence>
<evidence type="ECO:0000313" key="16">
    <source>
        <dbReference type="Proteomes" id="UP000192927"/>
    </source>
</evidence>
<dbReference type="Pfam" id="PF00394">
    <property type="entry name" value="Cu-oxidase"/>
    <property type="match status" value="1"/>
</dbReference>
<organism evidence="15 16">
    <name type="scientific">Lasallia pustulata</name>
    <dbReference type="NCBI Taxonomy" id="136370"/>
    <lineage>
        <taxon>Eukaryota</taxon>
        <taxon>Fungi</taxon>
        <taxon>Dikarya</taxon>
        <taxon>Ascomycota</taxon>
        <taxon>Pezizomycotina</taxon>
        <taxon>Lecanoromycetes</taxon>
        <taxon>OSLEUM clade</taxon>
        <taxon>Umbilicariomycetidae</taxon>
        <taxon>Umbilicariales</taxon>
        <taxon>Umbilicariaceae</taxon>
        <taxon>Lasallia</taxon>
    </lineage>
</organism>
<evidence type="ECO:0000259" key="14">
    <source>
        <dbReference type="Pfam" id="PF07732"/>
    </source>
</evidence>
<keyword evidence="9 11" id="KW-0472">Membrane</keyword>
<evidence type="ECO:0000256" key="9">
    <source>
        <dbReference type="ARBA" id="ARBA00023136"/>
    </source>
</evidence>
<feature type="domain" description="Plastocyanin-like" evidence="14">
    <location>
        <begin position="134"/>
        <end position="245"/>
    </location>
</feature>
<evidence type="ECO:0000313" key="15">
    <source>
        <dbReference type="EMBL" id="SLM33420.1"/>
    </source>
</evidence>
<feature type="compositionally biased region" description="Basic and acidic residues" evidence="10">
    <location>
        <begin position="24"/>
        <end position="38"/>
    </location>
</feature>
<dbReference type="PROSITE" id="PS00079">
    <property type="entry name" value="MULTICOPPER_OXIDASE1"/>
    <property type="match status" value="1"/>
</dbReference>
<dbReference type="GO" id="GO:0005384">
    <property type="term" value="F:manganese ion transmembrane transporter activity"/>
    <property type="evidence" value="ECO:0007669"/>
    <property type="project" value="InterPro"/>
</dbReference>
<dbReference type="InterPro" id="IPR033138">
    <property type="entry name" value="Cu_oxidase_CS"/>
</dbReference>
<dbReference type="Gene3D" id="2.60.40.420">
    <property type="entry name" value="Cupredoxins - blue copper proteins"/>
    <property type="match status" value="3"/>
</dbReference>
<dbReference type="GO" id="GO:0012505">
    <property type="term" value="C:endomembrane system"/>
    <property type="evidence" value="ECO:0007669"/>
    <property type="project" value="UniProtKB-SubCell"/>
</dbReference>
<evidence type="ECO:0000256" key="6">
    <source>
        <dbReference type="ARBA" id="ARBA00022989"/>
    </source>
</evidence>
<sequence length="768" mass="85340">MISMGDNDPSHAFLSLSNSNESGCQKEQREALLSGREHEQGRYKTSAARWITSEDLHALAGRKSARLWLFAILAFLLALATLYTILLGWPTPSVPRNGGGNASGIHSRNDFILDSNWDFEAKPTRREYWWIVHDIEMNPDGVYRPMLLINEEFPGPLIECNEGDTLVIHVDNQGVNATAFHFHGLYQNGTNWMDGTVGITQCPIPAGGHFTYEFQIDGQSGTYWYHAHQGIQTSDGLLGPLIVHSISERQMQKIPYATDRVVMVQDHYHTSYNELLMDYLQPDQENAEPVPDGALINGMNIRDCSTLPHRKCDNSSAGLPMFTLTPAQNHRFRFINVGNFAEFQIQIDEHEFAVTEVDGTDLEPVYYHRLNINPGQRYSIVMSTNITTADSFWMRARMVTACFAEENRDMEAEVRAIVKYDRGDHSVTGARNTLNHLPQSVDWSEVVELTCKDMNSTELVPVAPVAAPAKADSFFYLRANFEIGAWRLSRGFFNSSSWRPDVHSPSLERVTDGYRTSNESFTTAMTGVNEMAFDVDREMVVQVDGIKTIDILVENFDDGSHPLHLHGMKFWVLGAGHGYFPRETYGSLDLSNPLRRDTASVEAFGWLLIRLVTDNPGLWAFHCHISWHTEAGLMMQLLMRPDIVGTWTLPEANLELCKGDGLENDLEIGTATTHSSSSSSSSQHDEPLLSKSEGIFDPDPRPPTRSSTRIISDATIGLSDGLTVPFALSAGLSALGNTKVVIYAGIAELIAGAISMGLGGYLAARSEA</sequence>
<evidence type="ECO:0000259" key="12">
    <source>
        <dbReference type="Pfam" id="PF00394"/>
    </source>
</evidence>
<dbReference type="Proteomes" id="UP000192927">
    <property type="component" value="Unassembled WGS sequence"/>
</dbReference>
<keyword evidence="5" id="KW-0479">Metal-binding</keyword>
<keyword evidence="4 11" id="KW-0812">Transmembrane</keyword>
<protein>
    <submittedName>
        <fullName evidence="15">Multicopper oxidase, type 3</fullName>
    </submittedName>
</protein>
<dbReference type="Pfam" id="PF01988">
    <property type="entry name" value="VIT1"/>
    <property type="match status" value="1"/>
</dbReference>
<evidence type="ECO:0000256" key="4">
    <source>
        <dbReference type="ARBA" id="ARBA00022692"/>
    </source>
</evidence>
<evidence type="ECO:0000256" key="11">
    <source>
        <dbReference type="SAM" id="Phobius"/>
    </source>
</evidence>
<reference evidence="16" key="1">
    <citation type="submission" date="2017-03" db="EMBL/GenBank/DDBJ databases">
        <authorList>
            <person name="Sharma R."/>
            <person name="Thines M."/>
        </authorList>
    </citation>
    <scope>NUCLEOTIDE SEQUENCE [LARGE SCALE GENOMIC DNA]</scope>
</reference>
<evidence type="ECO:0000256" key="7">
    <source>
        <dbReference type="ARBA" id="ARBA00023002"/>
    </source>
</evidence>
<feature type="region of interest" description="Disordered" evidence="10">
    <location>
        <begin position="670"/>
        <end position="708"/>
    </location>
</feature>
<evidence type="ECO:0000259" key="13">
    <source>
        <dbReference type="Pfam" id="PF07731"/>
    </source>
</evidence>
<dbReference type="Pfam" id="PF07732">
    <property type="entry name" value="Cu-oxidase_3"/>
    <property type="match status" value="1"/>
</dbReference>
<dbReference type="PANTHER" id="PTHR11709:SF414">
    <property type="entry name" value="ADR239WP"/>
    <property type="match status" value="1"/>
</dbReference>
<dbReference type="CDD" id="cd13857">
    <property type="entry name" value="CuRO_1_Diphenol_Ox"/>
    <property type="match status" value="1"/>
</dbReference>
<keyword evidence="16" id="KW-1185">Reference proteome</keyword>
<comment type="similarity">
    <text evidence="3">Belongs to the multicopper oxidase family.</text>
</comment>
<dbReference type="PROSITE" id="PS00080">
    <property type="entry name" value="MULTICOPPER_OXIDASE2"/>
    <property type="match status" value="1"/>
</dbReference>
<dbReference type="PANTHER" id="PTHR11709">
    <property type="entry name" value="MULTI-COPPER OXIDASE"/>
    <property type="match status" value="1"/>
</dbReference>
<comment type="similarity">
    <text evidence="2">Belongs to the CCC1 family.</text>
</comment>
<dbReference type="InterPro" id="IPR008972">
    <property type="entry name" value="Cupredoxin"/>
</dbReference>
<name>A0A1W5CRK3_9LECA</name>
<feature type="transmembrane region" description="Helical" evidence="11">
    <location>
        <begin position="67"/>
        <end position="89"/>
    </location>
</feature>
<dbReference type="AlphaFoldDB" id="A0A1W5CRK3"/>
<evidence type="ECO:0000256" key="8">
    <source>
        <dbReference type="ARBA" id="ARBA00023008"/>
    </source>
</evidence>
<dbReference type="InterPro" id="IPR002355">
    <property type="entry name" value="Cu_oxidase_Cu_BS"/>
</dbReference>
<evidence type="ECO:0000256" key="10">
    <source>
        <dbReference type="SAM" id="MobiDB-lite"/>
    </source>
</evidence>
<dbReference type="EMBL" id="FWEW01000038">
    <property type="protein sequence ID" value="SLM33420.1"/>
    <property type="molecule type" value="Genomic_DNA"/>
</dbReference>
<dbReference type="Pfam" id="PF07731">
    <property type="entry name" value="Cu-oxidase_2"/>
    <property type="match status" value="1"/>
</dbReference>
<evidence type="ECO:0000256" key="5">
    <source>
        <dbReference type="ARBA" id="ARBA00022723"/>
    </source>
</evidence>
<keyword evidence="6 11" id="KW-1133">Transmembrane helix</keyword>
<dbReference type="InterPro" id="IPR045087">
    <property type="entry name" value="Cu-oxidase_fam"/>
</dbReference>
<feature type="domain" description="Plastocyanin-like" evidence="12">
    <location>
        <begin position="259"/>
        <end position="412"/>
    </location>
</feature>
<accession>A0A1W5CRK3</accession>
<keyword evidence="7" id="KW-0560">Oxidoreductase</keyword>
<dbReference type="GO" id="GO:0005507">
    <property type="term" value="F:copper ion binding"/>
    <property type="evidence" value="ECO:0007669"/>
    <property type="project" value="InterPro"/>
</dbReference>
<evidence type="ECO:0000256" key="1">
    <source>
        <dbReference type="ARBA" id="ARBA00004127"/>
    </source>
</evidence>
<dbReference type="SUPFAM" id="SSF49503">
    <property type="entry name" value="Cupredoxins"/>
    <property type="match status" value="3"/>
</dbReference>
<proteinExistence type="inferred from homology"/>
<dbReference type="CDD" id="cd13910">
    <property type="entry name" value="CuRO_3_MCO_like_4"/>
    <property type="match status" value="1"/>
</dbReference>
<dbReference type="InterPro" id="IPR011707">
    <property type="entry name" value="Cu-oxidase-like_N"/>
</dbReference>
<dbReference type="GO" id="GO:0016491">
    <property type="term" value="F:oxidoreductase activity"/>
    <property type="evidence" value="ECO:0007669"/>
    <property type="project" value="UniProtKB-KW"/>
</dbReference>
<dbReference type="GO" id="GO:0030026">
    <property type="term" value="P:intracellular manganese ion homeostasis"/>
    <property type="evidence" value="ECO:0007669"/>
    <property type="project" value="InterPro"/>
</dbReference>
<dbReference type="InterPro" id="IPR008217">
    <property type="entry name" value="Ccc1_fam"/>
</dbReference>
<comment type="subcellular location">
    <subcellularLocation>
        <location evidence="1">Endomembrane system</location>
        <topology evidence="1">Multi-pass membrane protein</topology>
    </subcellularLocation>
</comment>
<feature type="region of interest" description="Disordered" evidence="10">
    <location>
        <begin position="15"/>
        <end position="38"/>
    </location>
</feature>